<comment type="caution">
    <text evidence="2">The sequence shown here is derived from an EMBL/GenBank/DDBJ whole genome shotgun (WGS) entry which is preliminary data.</text>
</comment>
<dbReference type="InterPro" id="IPR010730">
    <property type="entry name" value="HET"/>
</dbReference>
<evidence type="ECO:0000313" key="2">
    <source>
        <dbReference type="EMBL" id="KAK2606930.1"/>
    </source>
</evidence>
<dbReference type="PANTHER" id="PTHR33112">
    <property type="entry name" value="DOMAIN PROTEIN, PUTATIVE-RELATED"/>
    <property type="match status" value="1"/>
</dbReference>
<dbReference type="PANTHER" id="PTHR33112:SF8">
    <property type="entry name" value="HETEROKARYON INCOMPATIBILITY DOMAIN-CONTAINING PROTEIN"/>
    <property type="match status" value="1"/>
</dbReference>
<dbReference type="EMBL" id="JAUJFL010000003">
    <property type="protein sequence ID" value="KAK2606930.1"/>
    <property type="molecule type" value="Genomic_DNA"/>
</dbReference>
<reference evidence="2" key="1">
    <citation type="submission" date="2023-06" db="EMBL/GenBank/DDBJ databases">
        <authorList>
            <person name="Noh H."/>
        </authorList>
    </citation>
    <scope>NUCLEOTIDE SEQUENCE</scope>
    <source>
        <strain evidence="2">DUCC20226</strain>
    </source>
</reference>
<evidence type="ECO:0000313" key="3">
    <source>
        <dbReference type="Proteomes" id="UP001265746"/>
    </source>
</evidence>
<dbReference type="Pfam" id="PF06985">
    <property type="entry name" value="HET"/>
    <property type="match status" value="1"/>
</dbReference>
<sequence>MLQSDNITLLQKEIRETDLPNSFRDTFVTCRRMGVQYLWIDSLCIIQSGTEAKEDWLKELGAMETVYTNSLFTISIDRAENAHQGAFVSRDPSIVQACHVYGMLRSEQENTLHAVILTVWADRDSIKSLDEQPLAQRAWTFQERILSPRLLRFGPDRIWWECNENCCNEYLDKGNSRIVSSQNMKDDSKRSYENRSGCIFTIPKIALRSAGSIHSIQDLKDHRHVLGAWMKAREDYSIRTLTRVQDKLPAIGGVASKFGAYFDHDYLAGLFRKELPFGLLWMTVEPNSRQDHYRAPTWSWASINRKVSMTLQEGYLRNGNECNHCAILEEVRVDLVDKNNRYGPVRDAELRFNGILLKCTFDAEKEKLITWVPVLKDVDLGASMRVLMDEKPWSAGARQSRGFFVFPLVEGTYRRWSYASTWEYNGGLILECTDQSDVFRRVGCYRGSAKFWKHYIERGEQPQTVRII</sequence>
<evidence type="ECO:0000259" key="1">
    <source>
        <dbReference type="Pfam" id="PF06985"/>
    </source>
</evidence>
<organism evidence="2 3">
    <name type="scientific">Phomopsis amygdali</name>
    <name type="common">Fusicoccum amygdali</name>
    <dbReference type="NCBI Taxonomy" id="1214568"/>
    <lineage>
        <taxon>Eukaryota</taxon>
        <taxon>Fungi</taxon>
        <taxon>Dikarya</taxon>
        <taxon>Ascomycota</taxon>
        <taxon>Pezizomycotina</taxon>
        <taxon>Sordariomycetes</taxon>
        <taxon>Sordariomycetidae</taxon>
        <taxon>Diaporthales</taxon>
        <taxon>Diaporthaceae</taxon>
        <taxon>Diaporthe</taxon>
    </lineage>
</organism>
<dbReference type="Proteomes" id="UP001265746">
    <property type="component" value="Unassembled WGS sequence"/>
</dbReference>
<dbReference type="AlphaFoldDB" id="A0AAD9SGC7"/>
<proteinExistence type="predicted"/>
<accession>A0AAD9SGC7</accession>
<keyword evidence="3" id="KW-1185">Reference proteome</keyword>
<feature type="domain" description="Heterokaryon incompatibility" evidence="1">
    <location>
        <begin position="15"/>
        <end position="143"/>
    </location>
</feature>
<protein>
    <recommendedName>
        <fullName evidence="1">Heterokaryon incompatibility domain-containing protein</fullName>
    </recommendedName>
</protein>
<name>A0AAD9SGC7_PHOAM</name>
<gene>
    <name evidence="2" type="ORF">N8I77_005649</name>
</gene>